<gene>
    <name evidence="10" type="ORF">KK1_026489</name>
</gene>
<evidence type="ECO:0000313" key="11">
    <source>
        <dbReference type="Proteomes" id="UP000075243"/>
    </source>
</evidence>
<dbReference type="InterPro" id="IPR058922">
    <property type="entry name" value="WHD_DRP"/>
</dbReference>
<dbReference type="SUPFAM" id="SSF52540">
    <property type="entry name" value="P-loop containing nucleoside triphosphate hydrolases"/>
    <property type="match status" value="1"/>
</dbReference>
<name>A0A151S9U8_CAJCA</name>
<accession>A0A151S9U8</accession>
<keyword evidence="3" id="KW-0611">Plant defense</keyword>
<evidence type="ECO:0000256" key="1">
    <source>
        <dbReference type="ARBA" id="ARBA00022737"/>
    </source>
</evidence>
<dbReference type="PRINTS" id="PR00364">
    <property type="entry name" value="DISEASERSIST"/>
</dbReference>
<dbReference type="Gene3D" id="1.10.8.430">
    <property type="entry name" value="Helical domain of apoptotic protease-activating factors"/>
    <property type="match status" value="1"/>
</dbReference>
<evidence type="ECO:0000256" key="5">
    <source>
        <dbReference type="SAM" id="SignalP"/>
    </source>
</evidence>
<evidence type="ECO:0000259" key="8">
    <source>
        <dbReference type="Pfam" id="PF23559"/>
    </source>
</evidence>
<dbReference type="PANTHER" id="PTHR36766">
    <property type="entry name" value="PLANT BROAD-SPECTRUM MILDEW RESISTANCE PROTEIN RPW8"/>
    <property type="match status" value="1"/>
</dbReference>
<dbReference type="GO" id="GO:0005524">
    <property type="term" value="F:ATP binding"/>
    <property type="evidence" value="ECO:0007669"/>
    <property type="project" value="UniProtKB-KW"/>
</dbReference>
<evidence type="ECO:0000259" key="6">
    <source>
        <dbReference type="Pfam" id="PF00931"/>
    </source>
</evidence>
<dbReference type="InterPro" id="IPR001611">
    <property type="entry name" value="Leu-rich_rpt"/>
</dbReference>
<evidence type="ECO:0000313" key="10">
    <source>
        <dbReference type="EMBL" id="KYP51605.1"/>
    </source>
</evidence>
<dbReference type="EMBL" id="KQ483435">
    <property type="protein sequence ID" value="KYP51605.1"/>
    <property type="molecule type" value="Genomic_DNA"/>
</dbReference>
<dbReference type="Proteomes" id="UP000075243">
    <property type="component" value="Unassembled WGS sequence"/>
</dbReference>
<dbReference type="InterPro" id="IPR041118">
    <property type="entry name" value="Rx_N"/>
</dbReference>
<feature type="domain" description="Disease resistance N-terminal" evidence="7">
    <location>
        <begin position="11"/>
        <end position="102"/>
    </location>
</feature>
<dbReference type="PANTHER" id="PTHR36766:SF40">
    <property type="entry name" value="DISEASE RESISTANCE PROTEIN RGA3"/>
    <property type="match status" value="1"/>
</dbReference>
<evidence type="ECO:0000256" key="2">
    <source>
        <dbReference type="ARBA" id="ARBA00022741"/>
    </source>
</evidence>
<dbReference type="PROSITE" id="PS51450">
    <property type="entry name" value="LRR"/>
    <property type="match status" value="1"/>
</dbReference>
<dbReference type="Pfam" id="PF18052">
    <property type="entry name" value="Rx_N"/>
    <property type="match status" value="1"/>
</dbReference>
<dbReference type="FunFam" id="3.40.50.300:FF:001091">
    <property type="entry name" value="Probable disease resistance protein At1g61300"/>
    <property type="match status" value="1"/>
</dbReference>
<dbReference type="OMA" id="DSWINAS"/>
<organism evidence="10 11">
    <name type="scientific">Cajanus cajan</name>
    <name type="common">Pigeon pea</name>
    <name type="synonym">Cajanus indicus</name>
    <dbReference type="NCBI Taxonomy" id="3821"/>
    <lineage>
        <taxon>Eukaryota</taxon>
        <taxon>Viridiplantae</taxon>
        <taxon>Streptophyta</taxon>
        <taxon>Embryophyta</taxon>
        <taxon>Tracheophyta</taxon>
        <taxon>Spermatophyta</taxon>
        <taxon>Magnoliopsida</taxon>
        <taxon>eudicotyledons</taxon>
        <taxon>Gunneridae</taxon>
        <taxon>Pentapetalae</taxon>
        <taxon>rosids</taxon>
        <taxon>fabids</taxon>
        <taxon>Fabales</taxon>
        <taxon>Fabaceae</taxon>
        <taxon>Papilionoideae</taxon>
        <taxon>50 kb inversion clade</taxon>
        <taxon>NPAAA clade</taxon>
        <taxon>indigoferoid/millettioid clade</taxon>
        <taxon>Phaseoleae</taxon>
        <taxon>Cajanus</taxon>
    </lineage>
</organism>
<dbReference type="Gene3D" id="3.40.50.300">
    <property type="entry name" value="P-loop containing nucleotide triphosphate hydrolases"/>
    <property type="match status" value="1"/>
</dbReference>
<dbReference type="Pfam" id="PF23559">
    <property type="entry name" value="WHD_DRP"/>
    <property type="match status" value="1"/>
</dbReference>
<dbReference type="GO" id="GO:0006952">
    <property type="term" value="P:defense response"/>
    <property type="evidence" value="ECO:0007669"/>
    <property type="project" value="UniProtKB-KW"/>
</dbReference>
<dbReference type="Gene3D" id="1.20.5.4130">
    <property type="match status" value="1"/>
</dbReference>
<dbReference type="InterPro" id="IPR027417">
    <property type="entry name" value="P-loop_NTPase"/>
</dbReference>
<dbReference type="GO" id="GO:0043531">
    <property type="term" value="F:ADP binding"/>
    <property type="evidence" value="ECO:0007669"/>
    <property type="project" value="InterPro"/>
</dbReference>
<evidence type="ECO:0000259" key="9">
    <source>
        <dbReference type="Pfam" id="PF23598"/>
    </source>
</evidence>
<feature type="domain" description="Disease resistance protein winged helix" evidence="8">
    <location>
        <begin position="436"/>
        <end position="504"/>
    </location>
</feature>
<dbReference type="Gramene" id="C.cajan_25900.t">
    <property type="protein sequence ID" value="C.cajan_25900.t"/>
    <property type="gene ID" value="C.cajan_25900"/>
</dbReference>
<dbReference type="InterPro" id="IPR002182">
    <property type="entry name" value="NB-ARC"/>
</dbReference>
<keyword evidence="11" id="KW-1185">Reference proteome</keyword>
<keyword evidence="5" id="KW-0732">Signal</keyword>
<dbReference type="AlphaFoldDB" id="A0A151S9U8"/>
<dbReference type="Pfam" id="PF23598">
    <property type="entry name" value="LRR_14"/>
    <property type="match status" value="1"/>
</dbReference>
<feature type="signal peptide" evidence="5">
    <location>
        <begin position="1"/>
        <end position="20"/>
    </location>
</feature>
<evidence type="ECO:0000256" key="4">
    <source>
        <dbReference type="ARBA" id="ARBA00022840"/>
    </source>
</evidence>
<sequence length="622" mass="70409">MAVALVGGALLSAFLQVAFDRLASRQVLDFFLGRKLDETLVSNLNTMLRCINAYAEDAEQKQVRDSRVKAWLTDVKDVVLDAEDLLDEIDYELSKAESESQTCTCKVTVPFFNAALSSFNRKIESRMRQILEKLEYLAGLKGDLGLKESTDSGVGSVSEVLQRVPSTSLLGGSVLYGRNDDKEVIFNWLMSDIENGNHPSVFSIVGMGGMGKTTLMQHVYNDSKIEGKFDIKAWVYVSDDFDVLKVSRAILDTITKSVDDSRELEMVHGRLRDFLTGKRFLLVLDDVWNKKQKQWEALQTPLSYGAQGSKIVVTTRDMKVASTVRSNKIHLLRQLQDDHCWQLFAKHAFHDENPQSNSHCKAIGMKIVEKCKGLPLALSTIGGLLHKKSSILQWESVLTSEIWEFSEEDSEIIPALLLSYHHLPAQLKRCFAYCVLFPKGYEFDKEDLVLLWMAENFVQCSQQNMSMLEVGRQYFDDLLSRSFFQQSGGEQMYYVMHDLLNDLAKYVGGDFCFRTSSTFINDLFLKFKYLRVLSLSGNSSLTEVPDSIGNLKHLRSLDLSCTHIRKLPDSICSLYNLQILKLRYCAHFGGLPLNFNKLKLQLLDLSGTDVNKTAMTLVSRSR</sequence>
<dbReference type="InterPro" id="IPR055414">
    <property type="entry name" value="LRR_R13L4/SHOC2-like"/>
</dbReference>
<dbReference type="InterPro" id="IPR042197">
    <property type="entry name" value="Apaf_helical"/>
</dbReference>
<keyword evidence="1" id="KW-0677">Repeat</keyword>
<dbReference type="Gene3D" id="1.10.10.10">
    <property type="entry name" value="Winged helix-like DNA-binding domain superfamily/Winged helix DNA-binding domain"/>
    <property type="match status" value="1"/>
</dbReference>
<dbReference type="SUPFAM" id="SSF52058">
    <property type="entry name" value="L domain-like"/>
    <property type="match status" value="1"/>
</dbReference>
<dbReference type="Pfam" id="PF00931">
    <property type="entry name" value="NB-ARC"/>
    <property type="match status" value="1"/>
</dbReference>
<dbReference type="InterPro" id="IPR036388">
    <property type="entry name" value="WH-like_DNA-bd_sf"/>
</dbReference>
<dbReference type="InterPro" id="IPR032675">
    <property type="entry name" value="LRR_dom_sf"/>
</dbReference>
<feature type="chain" id="PRO_5007588383" evidence="5">
    <location>
        <begin position="21"/>
        <end position="622"/>
    </location>
</feature>
<feature type="domain" description="NB-ARC" evidence="6">
    <location>
        <begin position="180"/>
        <end position="352"/>
    </location>
</feature>
<dbReference type="GO" id="GO:0051707">
    <property type="term" value="P:response to other organism"/>
    <property type="evidence" value="ECO:0007669"/>
    <property type="project" value="UniProtKB-ARBA"/>
</dbReference>
<dbReference type="FunFam" id="1.10.10.10:FF:000322">
    <property type="entry name" value="Probable disease resistance protein At1g63360"/>
    <property type="match status" value="1"/>
</dbReference>
<keyword evidence="4" id="KW-0067">ATP-binding</keyword>
<proteinExistence type="predicted"/>
<feature type="domain" description="Disease resistance R13L4/SHOC-2-like LRR" evidence="9">
    <location>
        <begin position="524"/>
        <end position="606"/>
    </location>
</feature>
<evidence type="ECO:0000259" key="7">
    <source>
        <dbReference type="Pfam" id="PF18052"/>
    </source>
</evidence>
<reference evidence="10" key="1">
    <citation type="journal article" date="2012" name="Nat. Biotechnol.">
        <title>Draft genome sequence of pigeonpea (Cajanus cajan), an orphan legume crop of resource-poor farmers.</title>
        <authorList>
            <person name="Varshney R.K."/>
            <person name="Chen W."/>
            <person name="Li Y."/>
            <person name="Bharti A.K."/>
            <person name="Saxena R.K."/>
            <person name="Schlueter J.A."/>
            <person name="Donoghue M.T."/>
            <person name="Azam S."/>
            <person name="Fan G."/>
            <person name="Whaley A.M."/>
            <person name="Farmer A.D."/>
            <person name="Sheridan J."/>
            <person name="Iwata A."/>
            <person name="Tuteja R."/>
            <person name="Penmetsa R.V."/>
            <person name="Wu W."/>
            <person name="Upadhyaya H.D."/>
            <person name="Yang S.P."/>
            <person name="Shah T."/>
            <person name="Saxena K.B."/>
            <person name="Michael T."/>
            <person name="McCombie W.R."/>
            <person name="Yang B."/>
            <person name="Zhang G."/>
            <person name="Yang H."/>
            <person name="Wang J."/>
            <person name="Spillane C."/>
            <person name="Cook D.R."/>
            <person name="May G.D."/>
            <person name="Xu X."/>
            <person name="Jackson S.A."/>
        </authorList>
    </citation>
    <scope>NUCLEOTIDE SEQUENCE [LARGE SCALE GENOMIC DNA]</scope>
</reference>
<protein>
    <submittedName>
        <fullName evidence="10">Disease resistance RPP13-like protein 1</fullName>
    </submittedName>
</protein>
<dbReference type="Gene3D" id="3.80.10.10">
    <property type="entry name" value="Ribonuclease Inhibitor"/>
    <property type="match status" value="1"/>
</dbReference>
<evidence type="ECO:0000256" key="3">
    <source>
        <dbReference type="ARBA" id="ARBA00022821"/>
    </source>
</evidence>
<keyword evidence="2" id="KW-0547">Nucleotide-binding</keyword>